<dbReference type="Pfam" id="PF00158">
    <property type="entry name" value="Sigma54_activat"/>
    <property type="match status" value="1"/>
</dbReference>
<dbReference type="SMART" id="SM00448">
    <property type="entry name" value="REC"/>
    <property type="match status" value="1"/>
</dbReference>
<evidence type="ECO:0000259" key="9">
    <source>
        <dbReference type="PROSITE" id="PS50110"/>
    </source>
</evidence>
<keyword evidence="3" id="KW-0067">ATP-binding</keyword>
<dbReference type="Gene3D" id="3.40.50.300">
    <property type="entry name" value="P-loop containing nucleotide triphosphate hydrolases"/>
    <property type="match status" value="1"/>
</dbReference>
<dbReference type="InterPro" id="IPR003593">
    <property type="entry name" value="AAA+_ATPase"/>
</dbReference>
<dbReference type="AlphaFoldDB" id="A0A921AVX7"/>
<dbReference type="InterPro" id="IPR001789">
    <property type="entry name" value="Sig_transdc_resp-reg_receiver"/>
</dbReference>
<dbReference type="FunFam" id="3.40.50.300:FF:000006">
    <property type="entry name" value="DNA-binding transcriptional regulator NtrC"/>
    <property type="match status" value="1"/>
</dbReference>
<dbReference type="RefSeq" id="WP_304122374.1">
    <property type="nucleotide sequence ID" value="NZ_DYZA01000135.1"/>
</dbReference>
<evidence type="ECO:0000256" key="5">
    <source>
        <dbReference type="ARBA" id="ARBA00023015"/>
    </source>
</evidence>
<dbReference type="InterPro" id="IPR058031">
    <property type="entry name" value="AAA_lid_NorR"/>
</dbReference>
<proteinExistence type="predicted"/>
<dbReference type="PRINTS" id="PR01590">
    <property type="entry name" value="HTHFIS"/>
</dbReference>
<sequence length="463" mass="51264">MNEQRKSGYQILVVDDDPEWHEILALLFSRKGWRTETALSGERALSRIAAGGIDVVVCDLSMPGMSGLEVLRRVRAMNARLPFIMMTGVGTIESAVEAVQLGAYSYLTKPVNNTELAALVQRAAEHARLHSQLQERPREEEAPVSMVYNSPAMKQMLEIIRKVAGTSVPILITGETGTGKSRLAEYIHRASALREKPFLTIDCAALPESLLESELFGHVKGAFTGAVNSRRGLLEEAQGGTVFLDEIGELSPSTQAKLLRAIQEHEIRPVGSNKSVSINVRFIAATHRRLEEDVKTGRFREDLFYRLSVIPLYLPPLRERREDLAALIGFFINRFNERYGRNVTQISPAAMNILYSQPWKGNIRELENVLERAFLLTEGDRLMPEALGMLTDGAPFTPSSSAEAVPEAPLSLSDAVRNAEIQALQQALSLCNGNKTQAAELLGIGRRTLYDKLEQFGLVERKG</sequence>
<dbReference type="InterPro" id="IPR027417">
    <property type="entry name" value="P-loop_NTPase"/>
</dbReference>
<evidence type="ECO:0000313" key="10">
    <source>
        <dbReference type="EMBL" id="HJD97347.1"/>
    </source>
</evidence>
<dbReference type="GO" id="GO:0006355">
    <property type="term" value="P:regulation of DNA-templated transcription"/>
    <property type="evidence" value="ECO:0007669"/>
    <property type="project" value="InterPro"/>
</dbReference>
<evidence type="ECO:0000256" key="7">
    <source>
        <dbReference type="PROSITE-ProRule" id="PRU00169"/>
    </source>
</evidence>
<dbReference type="PANTHER" id="PTHR32071">
    <property type="entry name" value="TRANSCRIPTIONAL REGULATORY PROTEIN"/>
    <property type="match status" value="1"/>
</dbReference>
<dbReference type="SUPFAM" id="SSF46689">
    <property type="entry name" value="Homeodomain-like"/>
    <property type="match status" value="1"/>
</dbReference>
<dbReference type="GO" id="GO:0043565">
    <property type="term" value="F:sequence-specific DNA binding"/>
    <property type="evidence" value="ECO:0007669"/>
    <property type="project" value="InterPro"/>
</dbReference>
<organism evidence="10 11">
    <name type="scientific">Mailhella massiliensis</name>
    <dbReference type="NCBI Taxonomy" id="1903261"/>
    <lineage>
        <taxon>Bacteria</taxon>
        <taxon>Pseudomonadati</taxon>
        <taxon>Thermodesulfobacteriota</taxon>
        <taxon>Desulfovibrionia</taxon>
        <taxon>Desulfovibrionales</taxon>
        <taxon>Desulfovibrionaceae</taxon>
        <taxon>Mailhella</taxon>
    </lineage>
</organism>
<keyword evidence="1 7" id="KW-0597">Phosphoprotein</keyword>
<dbReference type="PROSITE" id="PS00676">
    <property type="entry name" value="SIGMA54_INTERACT_2"/>
    <property type="match status" value="1"/>
</dbReference>
<dbReference type="Gene3D" id="3.40.50.2300">
    <property type="match status" value="1"/>
</dbReference>
<evidence type="ECO:0000256" key="6">
    <source>
        <dbReference type="ARBA" id="ARBA00023163"/>
    </source>
</evidence>
<dbReference type="InterPro" id="IPR002197">
    <property type="entry name" value="HTH_Fis"/>
</dbReference>
<dbReference type="Pfam" id="PF02954">
    <property type="entry name" value="HTH_8"/>
    <property type="match status" value="1"/>
</dbReference>
<protein>
    <submittedName>
        <fullName evidence="10">Sigma-54 dependent transcriptional regulator</fullName>
    </submittedName>
</protein>
<dbReference type="PROSITE" id="PS00675">
    <property type="entry name" value="SIGMA54_INTERACT_1"/>
    <property type="match status" value="1"/>
</dbReference>
<feature type="domain" description="Sigma-54 factor interaction" evidence="8">
    <location>
        <begin position="146"/>
        <end position="375"/>
    </location>
</feature>
<dbReference type="Pfam" id="PF00072">
    <property type="entry name" value="Response_reg"/>
    <property type="match status" value="1"/>
</dbReference>
<evidence type="ECO:0000313" key="11">
    <source>
        <dbReference type="Proteomes" id="UP000698963"/>
    </source>
</evidence>
<feature type="modified residue" description="4-aspartylphosphate" evidence="7">
    <location>
        <position position="59"/>
    </location>
</feature>
<reference evidence="10" key="2">
    <citation type="submission" date="2021-09" db="EMBL/GenBank/DDBJ databases">
        <authorList>
            <person name="Gilroy R."/>
        </authorList>
    </citation>
    <scope>NUCLEOTIDE SEQUENCE</scope>
    <source>
        <strain evidence="10">ChiGjej2B2-19336</strain>
    </source>
</reference>
<dbReference type="SMART" id="SM00382">
    <property type="entry name" value="AAA"/>
    <property type="match status" value="1"/>
</dbReference>
<dbReference type="InterPro" id="IPR025662">
    <property type="entry name" value="Sigma_54_int_dom_ATP-bd_1"/>
</dbReference>
<dbReference type="PROSITE" id="PS50110">
    <property type="entry name" value="RESPONSE_REGULATORY"/>
    <property type="match status" value="1"/>
</dbReference>
<keyword evidence="4" id="KW-0902">Two-component regulatory system</keyword>
<dbReference type="Proteomes" id="UP000698963">
    <property type="component" value="Unassembled WGS sequence"/>
</dbReference>
<dbReference type="InterPro" id="IPR025943">
    <property type="entry name" value="Sigma_54_int_dom_ATP-bd_2"/>
</dbReference>
<dbReference type="Pfam" id="PF25601">
    <property type="entry name" value="AAA_lid_14"/>
    <property type="match status" value="1"/>
</dbReference>
<evidence type="ECO:0000259" key="8">
    <source>
        <dbReference type="PROSITE" id="PS50045"/>
    </source>
</evidence>
<accession>A0A921AVX7</accession>
<dbReference type="InterPro" id="IPR011006">
    <property type="entry name" value="CheY-like_superfamily"/>
</dbReference>
<dbReference type="GO" id="GO:0005524">
    <property type="term" value="F:ATP binding"/>
    <property type="evidence" value="ECO:0007669"/>
    <property type="project" value="UniProtKB-KW"/>
</dbReference>
<evidence type="ECO:0000256" key="2">
    <source>
        <dbReference type="ARBA" id="ARBA00022741"/>
    </source>
</evidence>
<keyword evidence="5" id="KW-0805">Transcription regulation</keyword>
<dbReference type="Gene3D" id="1.10.10.60">
    <property type="entry name" value="Homeodomain-like"/>
    <property type="match status" value="1"/>
</dbReference>
<dbReference type="EMBL" id="DYZA01000135">
    <property type="protein sequence ID" value="HJD97347.1"/>
    <property type="molecule type" value="Genomic_DNA"/>
</dbReference>
<dbReference type="InterPro" id="IPR009057">
    <property type="entry name" value="Homeodomain-like_sf"/>
</dbReference>
<dbReference type="GO" id="GO:0000160">
    <property type="term" value="P:phosphorelay signal transduction system"/>
    <property type="evidence" value="ECO:0007669"/>
    <property type="project" value="UniProtKB-KW"/>
</dbReference>
<feature type="domain" description="Response regulatory" evidence="9">
    <location>
        <begin position="10"/>
        <end position="124"/>
    </location>
</feature>
<dbReference type="CDD" id="cd00009">
    <property type="entry name" value="AAA"/>
    <property type="match status" value="1"/>
</dbReference>
<keyword evidence="2" id="KW-0547">Nucleotide-binding</keyword>
<dbReference type="SUPFAM" id="SSF52540">
    <property type="entry name" value="P-loop containing nucleoside triphosphate hydrolases"/>
    <property type="match status" value="1"/>
</dbReference>
<comment type="caution">
    <text evidence="10">The sequence shown here is derived from an EMBL/GenBank/DDBJ whole genome shotgun (WGS) entry which is preliminary data.</text>
</comment>
<dbReference type="SUPFAM" id="SSF52172">
    <property type="entry name" value="CheY-like"/>
    <property type="match status" value="1"/>
</dbReference>
<keyword evidence="6" id="KW-0804">Transcription</keyword>
<dbReference type="FunFam" id="3.40.50.2300:FF:000018">
    <property type="entry name" value="DNA-binding transcriptional regulator NtrC"/>
    <property type="match status" value="1"/>
</dbReference>
<name>A0A921AVX7_9BACT</name>
<evidence type="ECO:0000256" key="4">
    <source>
        <dbReference type="ARBA" id="ARBA00023012"/>
    </source>
</evidence>
<gene>
    <name evidence="10" type="ORF">K8W16_06855</name>
</gene>
<dbReference type="Gene3D" id="1.10.8.60">
    <property type="match status" value="1"/>
</dbReference>
<reference evidence="10" key="1">
    <citation type="journal article" date="2021" name="PeerJ">
        <title>Extensive microbial diversity within the chicken gut microbiome revealed by metagenomics and culture.</title>
        <authorList>
            <person name="Gilroy R."/>
            <person name="Ravi A."/>
            <person name="Getino M."/>
            <person name="Pursley I."/>
            <person name="Horton D.L."/>
            <person name="Alikhan N.F."/>
            <person name="Baker D."/>
            <person name="Gharbi K."/>
            <person name="Hall N."/>
            <person name="Watson M."/>
            <person name="Adriaenssens E.M."/>
            <person name="Foster-Nyarko E."/>
            <person name="Jarju S."/>
            <person name="Secka A."/>
            <person name="Antonio M."/>
            <person name="Oren A."/>
            <person name="Chaudhuri R.R."/>
            <person name="La Ragione R."/>
            <person name="Hildebrand F."/>
            <person name="Pallen M.J."/>
        </authorList>
    </citation>
    <scope>NUCLEOTIDE SEQUENCE</scope>
    <source>
        <strain evidence="10">ChiGjej2B2-19336</strain>
    </source>
</reference>
<dbReference type="PROSITE" id="PS50045">
    <property type="entry name" value="SIGMA54_INTERACT_4"/>
    <property type="match status" value="1"/>
</dbReference>
<evidence type="ECO:0000256" key="1">
    <source>
        <dbReference type="ARBA" id="ARBA00022553"/>
    </source>
</evidence>
<dbReference type="InterPro" id="IPR002078">
    <property type="entry name" value="Sigma_54_int"/>
</dbReference>
<evidence type="ECO:0000256" key="3">
    <source>
        <dbReference type="ARBA" id="ARBA00022840"/>
    </source>
</evidence>